<dbReference type="AlphaFoldDB" id="A0A9P8L7P6"/>
<reference evidence="1" key="1">
    <citation type="submission" date="2021-03" db="EMBL/GenBank/DDBJ databases">
        <title>Comparative genomics and phylogenomic investigation of the class Geoglossomycetes provide insights into ecological specialization and systematics.</title>
        <authorList>
            <person name="Melie T."/>
            <person name="Pirro S."/>
            <person name="Miller A.N."/>
            <person name="Quandt A."/>
        </authorList>
    </citation>
    <scope>NUCLEOTIDE SEQUENCE</scope>
    <source>
        <strain evidence="1">CAQ_001_2017</strain>
    </source>
</reference>
<dbReference type="Proteomes" id="UP000750711">
    <property type="component" value="Unassembled WGS sequence"/>
</dbReference>
<dbReference type="EMBL" id="JAGHQM010001784">
    <property type="protein sequence ID" value="KAH0551772.1"/>
    <property type="molecule type" value="Genomic_DNA"/>
</dbReference>
<gene>
    <name evidence="1" type="ORF">GP486_007009</name>
</gene>
<sequence length="102" mass="11113">MEVLLEDIKRSLPASSVELPGAISMVETPKTTAVAMMKTTMVTTTNELEVIEGPKVEEQEVVERLEEEMSGLSIAGPPPQVEHDVEMVTMAADEAEEKEEAL</sequence>
<accession>A0A9P8L7P6</accession>
<comment type="caution">
    <text evidence="1">The sequence shown here is derived from an EMBL/GenBank/DDBJ whole genome shotgun (WGS) entry which is preliminary data.</text>
</comment>
<keyword evidence="2" id="KW-1185">Reference proteome</keyword>
<evidence type="ECO:0000313" key="1">
    <source>
        <dbReference type="EMBL" id="KAH0551772.1"/>
    </source>
</evidence>
<proteinExistence type="predicted"/>
<protein>
    <submittedName>
        <fullName evidence="1">Uncharacterized protein</fullName>
    </submittedName>
</protein>
<organism evidence="1 2">
    <name type="scientific">Trichoglossum hirsutum</name>
    <dbReference type="NCBI Taxonomy" id="265104"/>
    <lineage>
        <taxon>Eukaryota</taxon>
        <taxon>Fungi</taxon>
        <taxon>Dikarya</taxon>
        <taxon>Ascomycota</taxon>
        <taxon>Pezizomycotina</taxon>
        <taxon>Geoglossomycetes</taxon>
        <taxon>Geoglossales</taxon>
        <taxon>Geoglossaceae</taxon>
        <taxon>Trichoglossum</taxon>
    </lineage>
</organism>
<feature type="non-terminal residue" evidence="1">
    <location>
        <position position="102"/>
    </location>
</feature>
<evidence type="ECO:0000313" key="2">
    <source>
        <dbReference type="Proteomes" id="UP000750711"/>
    </source>
</evidence>
<name>A0A9P8L7P6_9PEZI</name>